<accession>A0ABU4XKG9</accession>
<reference evidence="5 6" key="1">
    <citation type="submission" date="2023-08" db="EMBL/GenBank/DDBJ databases">
        <title>Implementing the SeqCode for naming new Mesorhizobium species isolated from Vachellia karroo root nodules.</title>
        <authorList>
            <person name="Van Lill M."/>
        </authorList>
    </citation>
    <scope>NUCLEOTIDE SEQUENCE [LARGE SCALE GENOMIC DNA]</scope>
    <source>
        <strain evidence="5 6">VK23A</strain>
    </source>
</reference>
<evidence type="ECO:0000313" key="5">
    <source>
        <dbReference type="EMBL" id="MDX8474054.1"/>
    </source>
</evidence>
<keyword evidence="3" id="KW-0804">Transcription</keyword>
<sequence length="117" mass="13109">MTQRGRLYGCPVEFALDALGGKWKTVILARIKERPLRYSELRRMIPSLSDKMLTQRLSDLVEIGFVALETSPDGKGRYAVTERGRDLAAALQALYDWGNVHGRAEGVRFRTDIEAAA</sequence>
<dbReference type="InterPro" id="IPR002577">
    <property type="entry name" value="HTH_HxlR"/>
</dbReference>
<keyword evidence="1" id="KW-0805">Transcription regulation</keyword>
<organism evidence="5 6">
    <name type="scientific">Mesorhizobium dulcispinae</name>
    <dbReference type="NCBI Taxonomy" id="3072316"/>
    <lineage>
        <taxon>Bacteria</taxon>
        <taxon>Pseudomonadati</taxon>
        <taxon>Pseudomonadota</taxon>
        <taxon>Alphaproteobacteria</taxon>
        <taxon>Hyphomicrobiales</taxon>
        <taxon>Phyllobacteriaceae</taxon>
        <taxon>Mesorhizobium</taxon>
    </lineage>
</organism>
<dbReference type="SUPFAM" id="SSF46785">
    <property type="entry name" value="Winged helix' DNA-binding domain"/>
    <property type="match status" value="1"/>
</dbReference>
<keyword evidence="6" id="KW-1185">Reference proteome</keyword>
<comment type="caution">
    <text evidence="5">The sequence shown here is derived from an EMBL/GenBank/DDBJ whole genome shotgun (WGS) entry which is preliminary data.</text>
</comment>
<gene>
    <name evidence="5" type="ORF">RFM27_18410</name>
</gene>
<dbReference type="PROSITE" id="PS51118">
    <property type="entry name" value="HTH_HXLR"/>
    <property type="match status" value="1"/>
</dbReference>
<keyword evidence="2" id="KW-0238">DNA-binding</keyword>
<evidence type="ECO:0000256" key="2">
    <source>
        <dbReference type="ARBA" id="ARBA00023125"/>
    </source>
</evidence>
<dbReference type="RefSeq" id="WP_320317382.1">
    <property type="nucleotide sequence ID" value="NZ_JAVIIX010000010.1"/>
</dbReference>
<dbReference type="InterPro" id="IPR036390">
    <property type="entry name" value="WH_DNA-bd_sf"/>
</dbReference>
<dbReference type="InterPro" id="IPR036388">
    <property type="entry name" value="WH-like_DNA-bd_sf"/>
</dbReference>
<evidence type="ECO:0000259" key="4">
    <source>
        <dbReference type="PROSITE" id="PS51118"/>
    </source>
</evidence>
<dbReference type="Pfam" id="PF01638">
    <property type="entry name" value="HxlR"/>
    <property type="match status" value="1"/>
</dbReference>
<dbReference type="PANTHER" id="PTHR33204:SF29">
    <property type="entry name" value="TRANSCRIPTIONAL REGULATOR"/>
    <property type="match status" value="1"/>
</dbReference>
<evidence type="ECO:0000256" key="3">
    <source>
        <dbReference type="ARBA" id="ARBA00023163"/>
    </source>
</evidence>
<protein>
    <submittedName>
        <fullName evidence="5">Helix-turn-helix domain-containing protein</fullName>
    </submittedName>
</protein>
<feature type="domain" description="HTH hxlR-type" evidence="4">
    <location>
        <begin position="10"/>
        <end position="106"/>
    </location>
</feature>
<dbReference type="Gene3D" id="1.10.10.10">
    <property type="entry name" value="Winged helix-like DNA-binding domain superfamily/Winged helix DNA-binding domain"/>
    <property type="match status" value="1"/>
</dbReference>
<dbReference type="EMBL" id="JAVIIZ010000011">
    <property type="protein sequence ID" value="MDX8474054.1"/>
    <property type="molecule type" value="Genomic_DNA"/>
</dbReference>
<evidence type="ECO:0000313" key="6">
    <source>
        <dbReference type="Proteomes" id="UP001271780"/>
    </source>
</evidence>
<dbReference type="Proteomes" id="UP001271780">
    <property type="component" value="Unassembled WGS sequence"/>
</dbReference>
<name>A0ABU4XKG9_9HYPH</name>
<evidence type="ECO:0000256" key="1">
    <source>
        <dbReference type="ARBA" id="ARBA00023015"/>
    </source>
</evidence>
<proteinExistence type="predicted"/>
<dbReference type="PANTHER" id="PTHR33204">
    <property type="entry name" value="TRANSCRIPTIONAL REGULATOR, MARR FAMILY"/>
    <property type="match status" value="1"/>
</dbReference>